<evidence type="ECO:0000256" key="5">
    <source>
        <dbReference type="ARBA" id="ARBA00023136"/>
    </source>
</evidence>
<dbReference type="GO" id="GO:0046872">
    <property type="term" value="F:metal ion binding"/>
    <property type="evidence" value="ECO:0007669"/>
    <property type="project" value="UniProtKB-KW"/>
</dbReference>
<keyword evidence="5 8" id="KW-0472">Membrane</keyword>
<feature type="binding site" evidence="6">
    <location>
        <position position="7"/>
    </location>
    <ligand>
        <name>Na(+)</name>
        <dbReference type="ChEBI" id="CHEBI:29101"/>
        <label>1</label>
    </ligand>
</feature>
<gene>
    <name evidence="10" type="ORF">JBS370_LOCUS30767</name>
    <name evidence="9" type="ORF">ZHD862_LOCUS35087</name>
</gene>
<dbReference type="InterPro" id="IPR037272">
    <property type="entry name" value="SNS_sf"/>
</dbReference>
<keyword evidence="4 8" id="KW-1133">Transmembrane helix</keyword>
<keyword evidence="6" id="KW-0479">Metal-binding</keyword>
<comment type="subcellular location">
    <subcellularLocation>
        <location evidence="1">Membrane</location>
        <topology evidence="1">Multi-pass membrane protein</topology>
    </subcellularLocation>
</comment>
<evidence type="ECO:0000256" key="1">
    <source>
        <dbReference type="ARBA" id="ARBA00004141"/>
    </source>
</evidence>
<evidence type="ECO:0000256" key="4">
    <source>
        <dbReference type="ARBA" id="ARBA00022989"/>
    </source>
</evidence>
<dbReference type="PANTHER" id="PTHR11616">
    <property type="entry name" value="SODIUM/CHLORIDE DEPENDENT TRANSPORTER"/>
    <property type="match status" value="1"/>
</dbReference>
<evidence type="ECO:0008006" key="12">
    <source>
        <dbReference type="Google" id="ProtNLM"/>
    </source>
</evidence>
<keyword evidence="7" id="KW-1015">Disulfide bond</keyword>
<reference evidence="9" key="1">
    <citation type="submission" date="2021-02" db="EMBL/GenBank/DDBJ databases">
        <authorList>
            <person name="Nowell W R."/>
        </authorList>
    </citation>
    <scope>NUCLEOTIDE SEQUENCE</scope>
</reference>
<protein>
    <recommendedName>
        <fullName evidence="12">Transporter</fullName>
    </recommendedName>
</protein>
<evidence type="ECO:0000256" key="3">
    <source>
        <dbReference type="ARBA" id="ARBA00022692"/>
    </source>
</evidence>
<evidence type="ECO:0000256" key="8">
    <source>
        <dbReference type="SAM" id="Phobius"/>
    </source>
</evidence>
<sequence length="133" mass="14995">MLISNSVGLGNVWRFTFLAYKNGGGAFLIPYFLLYIFIGLPLYYLELPLGQFTSKEPPRAYGIGLSMLTNAAITICFYNLLISWALLYFLLSFRTTLLWNQCNKHWNAENCVALSDANITAINGTPTAEEFFT</sequence>
<dbReference type="SUPFAM" id="SSF161070">
    <property type="entry name" value="SNF-like"/>
    <property type="match status" value="1"/>
</dbReference>
<keyword evidence="6" id="KW-0915">Sodium</keyword>
<proteinExistence type="predicted"/>
<feature type="transmembrane region" description="Helical" evidence="8">
    <location>
        <begin position="24"/>
        <end position="45"/>
    </location>
</feature>
<evidence type="ECO:0000256" key="7">
    <source>
        <dbReference type="PIRSR" id="PIRSR600175-2"/>
    </source>
</evidence>
<dbReference type="Proteomes" id="UP000663836">
    <property type="component" value="Unassembled WGS sequence"/>
</dbReference>
<evidence type="ECO:0000256" key="6">
    <source>
        <dbReference type="PIRSR" id="PIRSR600175-1"/>
    </source>
</evidence>
<organism evidence="9 11">
    <name type="scientific">Rotaria sordida</name>
    <dbReference type="NCBI Taxonomy" id="392033"/>
    <lineage>
        <taxon>Eukaryota</taxon>
        <taxon>Metazoa</taxon>
        <taxon>Spiralia</taxon>
        <taxon>Gnathifera</taxon>
        <taxon>Rotifera</taxon>
        <taxon>Eurotatoria</taxon>
        <taxon>Bdelloidea</taxon>
        <taxon>Philodinida</taxon>
        <taxon>Philodinidae</taxon>
        <taxon>Rotaria</taxon>
    </lineage>
</organism>
<evidence type="ECO:0000313" key="9">
    <source>
        <dbReference type="EMBL" id="CAF1446848.1"/>
    </source>
</evidence>
<name>A0A815PBW4_9BILA</name>
<dbReference type="EMBL" id="CAJOBD010007256">
    <property type="protein sequence ID" value="CAF4082127.1"/>
    <property type="molecule type" value="Genomic_DNA"/>
</dbReference>
<evidence type="ECO:0000313" key="11">
    <source>
        <dbReference type="Proteomes" id="UP000663864"/>
    </source>
</evidence>
<feature type="disulfide bond" evidence="7">
    <location>
        <begin position="102"/>
        <end position="111"/>
    </location>
</feature>
<dbReference type="EMBL" id="CAJNOT010004835">
    <property type="protein sequence ID" value="CAF1446848.1"/>
    <property type="molecule type" value="Genomic_DNA"/>
</dbReference>
<comment type="caution">
    <text evidence="9">The sequence shown here is derived from an EMBL/GenBank/DDBJ whole genome shotgun (WGS) entry which is preliminary data.</text>
</comment>
<dbReference type="GO" id="GO:0005886">
    <property type="term" value="C:plasma membrane"/>
    <property type="evidence" value="ECO:0007669"/>
    <property type="project" value="TreeGrafter"/>
</dbReference>
<evidence type="ECO:0000313" key="10">
    <source>
        <dbReference type="EMBL" id="CAF4082127.1"/>
    </source>
</evidence>
<keyword evidence="3 8" id="KW-0812">Transmembrane</keyword>
<feature type="transmembrane region" description="Helical" evidence="8">
    <location>
        <begin position="65"/>
        <end position="91"/>
    </location>
</feature>
<accession>A0A815PBW4</accession>
<feature type="binding site" evidence="6">
    <location>
        <position position="11"/>
    </location>
    <ligand>
        <name>Na(+)</name>
        <dbReference type="ChEBI" id="CHEBI:29101"/>
        <label>1</label>
    </ligand>
</feature>
<keyword evidence="2" id="KW-0813">Transport</keyword>
<evidence type="ECO:0000256" key="2">
    <source>
        <dbReference type="ARBA" id="ARBA00022448"/>
    </source>
</evidence>
<dbReference type="GO" id="GO:0035725">
    <property type="term" value="P:sodium ion transmembrane transport"/>
    <property type="evidence" value="ECO:0007669"/>
    <property type="project" value="TreeGrafter"/>
</dbReference>
<dbReference type="GO" id="GO:0006865">
    <property type="term" value="P:amino acid transport"/>
    <property type="evidence" value="ECO:0007669"/>
    <property type="project" value="TreeGrafter"/>
</dbReference>
<dbReference type="PROSITE" id="PS50267">
    <property type="entry name" value="NA_NEUROTRAN_SYMP_3"/>
    <property type="match status" value="1"/>
</dbReference>
<dbReference type="PANTHER" id="PTHR11616:SF240">
    <property type="entry name" value="BLOATED TUBULES, ISOFORM B-RELATED"/>
    <property type="match status" value="1"/>
</dbReference>
<dbReference type="Pfam" id="PF00209">
    <property type="entry name" value="SNF"/>
    <property type="match status" value="1"/>
</dbReference>
<dbReference type="AlphaFoldDB" id="A0A815PBW4"/>
<dbReference type="Proteomes" id="UP000663864">
    <property type="component" value="Unassembled WGS sequence"/>
</dbReference>
<dbReference type="InterPro" id="IPR000175">
    <property type="entry name" value="Na/ntran_symport"/>
</dbReference>